<keyword evidence="1" id="KW-0175">Coiled coil</keyword>
<feature type="compositionally biased region" description="Basic and acidic residues" evidence="2">
    <location>
        <begin position="214"/>
        <end position="231"/>
    </location>
</feature>
<evidence type="ECO:0000256" key="2">
    <source>
        <dbReference type="SAM" id="MobiDB-lite"/>
    </source>
</evidence>
<accession>A0A9P6N0C9</accession>
<feature type="compositionally biased region" description="Polar residues" evidence="2">
    <location>
        <begin position="93"/>
        <end position="102"/>
    </location>
</feature>
<sequence length="1018" mass="113734">MNRYPTDHQRTTSSNSNNNNPYNYNYNNANINNSNNSSYGQFQEGHPVYADNTDWSQLRDSAKQSTSSLSSFKSWTSEDPAYSTQTNSFSSAYSLAKQSRPTNAPPRGESLSNSSGARTSGRYRSNSNANQYNSGYDSNHTSYMSQSSVNSQSYGDQAYHNQRRISGQQQHQHQESRSSHRAPRRRDPSAGDDSSLPTLDEYEAMLTEMTSPKLEPRGRGETSRPVERSLDDFEAMLQEMTSPTMGPKESRSAAAASSANRRQEREPREPRSERAARPTRRPQPKPQEERQYPDQQQQNESRPAEGNNTGASLDVEESFDQKKLRRRSSLPSKLKEAPNLFANAKRLSTDSPITPKSESPRILAPLKEDVDSFPQQKKRFSWENESVAPRVDLLEANKVRPGSLQRKNSWQDLGDAPGHQMQHNTGPTNSLVPGHAQQASITPIASEAPTINSTNKPKKTNAAAPPQGRPVTPNSRSRPSTPIGGIRPPPGPAPPSATGPPRTASPLPGKRSNSNNSNSGSMLQPPQGSRPRANSSASVNSLNGFTLDRALTPPPPPTQPLPSLPPPPSHPPYQTPPSSQSIPIISGAQPPQTALHGDGQSTLPTPAPSLPMSPELDAVSVSSPAATNQAAHLARLKKRVSLLEKELASAEMEISTRIRDESELQSKVEKLTAERDSLENLRSEIAEKDLEISALKAEQETRLTNSQAILEQELAEAREEIRQLRDLASDRDYERVREEMEQQIKTLLMENEQYKTNHAAMEREIETLQERLQQEAAQYHTLQDSVQRMSSKIARLESQHANELQQLRMDHDEVLERTLQEHDGAMRDLMEHHRTDTDALLEHAQRQTEDSFRQERVEAEAREKVLVTRSKSRTTPIIERHISMQHLQEQEKTYTIEELQAENANLREVLSDLDIAAATKRKIRMKETGAEGVSEGEDEDEEQKRLNATETFEQQQRKWNEQTQLMARKLARAQEEARKTIEQNESLRIALQLAQSQPSKQPSSPTTSSRVLSPPLSA</sequence>
<feature type="compositionally biased region" description="Low complexity" evidence="2">
    <location>
        <begin position="142"/>
        <end position="154"/>
    </location>
</feature>
<reference evidence="3" key="1">
    <citation type="journal article" date="2020" name="Fungal Divers.">
        <title>Resolving the Mortierellaceae phylogeny through synthesis of multi-gene phylogenetics and phylogenomics.</title>
        <authorList>
            <person name="Vandepol N."/>
            <person name="Liber J."/>
            <person name="Desiro A."/>
            <person name="Na H."/>
            <person name="Kennedy M."/>
            <person name="Barry K."/>
            <person name="Grigoriev I.V."/>
            <person name="Miller A.N."/>
            <person name="O'Donnell K."/>
            <person name="Stajich J.E."/>
            <person name="Bonito G."/>
        </authorList>
    </citation>
    <scope>NUCLEOTIDE SEQUENCE</scope>
    <source>
        <strain evidence="3">NRRL 2769</strain>
    </source>
</reference>
<feature type="region of interest" description="Disordered" evidence="2">
    <location>
        <begin position="93"/>
        <end position="629"/>
    </location>
</feature>
<feature type="compositionally biased region" description="Low complexity" evidence="2">
    <location>
        <begin position="499"/>
        <end position="519"/>
    </location>
</feature>
<keyword evidence="4" id="KW-1185">Reference proteome</keyword>
<dbReference type="EMBL" id="JAAAID010000217">
    <property type="protein sequence ID" value="KAG0020431.1"/>
    <property type="molecule type" value="Genomic_DNA"/>
</dbReference>
<feature type="compositionally biased region" description="Low complexity" evidence="2">
    <location>
        <begin position="995"/>
        <end position="1009"/>
    </location>
</feature>
<feature type="coiled-coil region" evidence="1">
    <location>
        <begin position="887"/>
        <end position="916"/>
    </location>
</feature>
<feature type="compositionally biased region" description="Polar residues" evidence="2">
    <location>
        <begin position="620"/>
        <end position="629"/>
    </location>
</feature>
<feature type="compositionally biased region" description="Polar residues" evidence="2">
    <location>
        <begin position="110"/>
        <end position="141"/>
    </location>
</feature>
<dbReference type="Proteomes" id="UP000703661">
    <property type="component" value="Unassembled WGS sequence"/>
</dbReference>
<name>A0A9P6N0C9_9FUNG</name>
<comment type="caution">
    <text evidence="3">The sequence shown here is derived from an EMBL/GenBank/DDBJ whole genome shotgun (WGS) entry which is preliminary data.</text>
</comment>
<feature type="compositionally biased region" description="Basic and acidic residues" evidence="2">
    <location>
        <begin position="1"/>
        <end position="10"/>
    </location>
</feature>
<feature type="compositionally biased region" description="Pro residues" evidence="2">
    <location>
        <begin position="487"/>
        <end position="498"/>
    </location>
</feature>
<feature type="compositionally biased region" description="Low complexity" evidence="2">
    <location>
        <begin position="13"/>
        <end position="39"/>
    </location>
</feature>
<gene>
    <name evidence="3" type="ORF">BGZ80_004207</name>
</gene>
<feature type="compositionally biased region" description="Pro residues" evidence="2">
    <location>
        <begin position="552"/>
        <end position="575"/>
    </location>
</feature>
<feature type="compositionally biased region" description="Low complexity" evidence="2">
    <location>
        <begin position="576"/>
        <end position="592"/>
    </location>
</feature>
<organism evidence="3 4">
    <name type="scientific">Entomortierella chlamydospora</name>
    <dbReference type="NCBI Taxonomy" id="101097"/>
    <lineage>
        <taxon>Eukaryota</taxon>
        <taxon>Fungi</taxon>
        <taxon>Fungi incertae sedis</taxon>
        <taxon>Mucoromycota</taxon>
        <taxon>Mortierellomycotina</taxon>
        <taxon>Mortierellomycetes</taxon>
        <taxon>Mortierellales</taxon>
        <taxon>Mortierellaceae</taxon>
        <taxon>Entomortierella</taxon>
    </lineage>
</organism>
<feature type="compositionally biased region" description="Polar residues" evidence="2">
    <location>
        <begin position="520"/>
        <end position="544"/>
    </location>
</feature>
<evidence type="ECO:0000313" key="3">
    <source>
        <dbReference type="EMBL" id="KAG0020431.1"/>
    </source>
</evidence>
<feature type="coiled-coil region" evidence="1">
    <location>
        <begin position="633"/>
        <end position="806"/>
    </location>
</feature>
<feature type="region of interest" description="Disordered" evidence="2">
    <location>
        <begin position="927"/>
        <end position="958"/>
    </location>
</feature>
<feature type="region of interest" description="Disordered" evidence="2">
    <location>
        <begin position="1"/>
        <end position="45"/>
    </location>
</feature>
<protein>
    <submittedName>
        <fullName evidence="3">Uncharacterized protein</fullName>
    </submittedName>
</protein>
<evidence type="ECO:0000256" key="1">
    <source>
        <dbReference type="SAM" id="Coils"/>
    </source>
</evidence>
<evidence type="ECO:0000313" key="4">
    <source>
        <dbReference type="Proteomes" id="UP000703661"/>
    </source>
</evidence>
<feature type="compositionally biased region" description="Basic and acidic residues" evidence="2">
    <location>
        <begin position="261"/>
        <end position="276"/>
    </location>
</feature>
<proteinExistence type="predicted"/>
<feature type="compositionally biased region" description="Polar residues" evidence="2">
    <location>
        <begin position="421"/>
        <end position="455"/>
    </location>
</feature>
<feature type="region of interest" description="Disordered" evidence="2">
    <location>
        <begin position="992"/>
        <end position="1018"/>
    </location>
</feature>
<dbReference type="AlphaFoldDB" id="A0A9P6N0C9"/>